<dbReference type="GO" id="GO:0008233">
    <property type="term" value="F:peptidase activity"/>
    <property type="evidence" value="ECO:0007669"/>
    <property type="project" value="InterPro"/>
</dbReference>
<keyword evidence="4" id="KW-1185">Reference proteome</keyword>
<evidence type="ECO:0000313" key="3">
    <source>
        <dbReference type="EMBL" id="ETX02769.1"/>
    </source>
</evidence>
<name>W4LXG5_ENTF1</name>
<proteinExistence type="inferred from homology"/>
<sequence length="495" mass="57023">MAFPMIIGSETEYGLTVLNDPEFDSIATALLLVNSYNVDQSLKLLWDYDQEDPLVDARGFELDDEYDVPDQQDNMAINKVLPNGARFYVDHAHPEFSTPECSNVFDLLRYEKAGERILNLSRMGANQVLPAGRSIIIYKNNSDQKGNSYGYHENYLMDRRTPFQSIVEQFTAFLVTRQIFCGAGKVGAENGAEYVPYQISQRGDFFETEIGLDTMVKRPIINTRDEPHADRDRYRRLHVIVGDANMSEYTTYLKVGTSMLVLYMIEDGFLTDDFELRNPVRAMQAVSHDPTCKVQIPLKNGKRMTPVDVQWLYHQAAQRYVDSGSHLDDSFKTIVEEWGSVLERLADDPMQLHREIDWVMKLHLLTNYMDRRDSDWSDPRTAMMDLQYHDIRPDKGLYHVLERSGGARRVLAEEHITRSMEDPPEDTRAYFRGQCLKKFKHQIFGVNWDSISFNLGEGPIKRILMEEPTRGTKRHVQHLLDRSETAADLVANITA</sequence>
<reference evidence="3 4" key="1">
    <citation type="journal article" date="2014" name="Nature">
        <title>An environmental bacterial taxon with a large and distinct metabolic repertoire.</title>
        <authorList>
            <person name="Wilson M.C."/>
            <person name="Mori T."/>
            <person name="Ruckert C."/>
            <person name="Uria A.R."/>
            <person name="Helf M.J."/>
            <person name="Takada K."/>
            <person name="Gernert C."/>
            <person name="Steffens U.A."/>
            <person name="Heycke N."/>
            <person name="Schmitt S."/>
            <person name="Rinke C."/>
            <person name="Helfrich E.J."/>
            <person name="Brachmann A.O."/>
            <person name="Gurgui C."/>
            <person name="Wakimoto T."/>
            <person name="Kracht M."/>
            <person name="Crusemann M."/>
            <person name="Hentschel U."/>
            <person name="Abe I."/>
            <person name="Matsunaga S."/>
            <person name="Kalinowski J."/>
            <person name="Takeyama H."/>
            <person name="Piel J."/>
        </authorList>
    </citation>
    <scope>NUCLEOTIDE SEQUENCE [LARGE SCALE GENOMIC DNA]</scope>
    <source>
        <strain evidence="4">TSY1</strain>
    </source>
</reference>
<accession>W4LXG5</accession>
<evidence type="ECO:0000313" key="4">
    <source>
        <dbReference type="Proteomes" id="UP000019141"/>
    </source>
</evidence>
<dbReference type="NCBIfam" id="TIGR03688">
    <property type="entry name" value="depupylase_Dop"/>
    <property type="match status" value="1"/>
</dbReference>
<comment type="caution">
    <text evidence="3">The sequence shown here is derived from an EMBL/GenBank/DDBJ whole genome shotgun (WGS) entry which is preliminary data.</text>
</comment>
<evidence type="ECO:0000256" key="1">
    <source>
        <dbReference type="ARBA" id="ARBA00009114"/>
    </source>
</evidence>
<dbReference type="PANTHER" id="PTHR42307">
    <property type="entry name" value="PUP DEAMIDASE/DEPUPYLASE"/>
    <property type="match status" value="1"/>
</dbReference>
<dbReference type="PATRIC" id="fig|1429438.4.peg.643"/>
<dbReference type="GO" id="GO:0005524">
    <property type="term" value="F:ATP binding"/>
    <property type="evidence" value="ECO:0007669"/>
    <property type="project" value="TreeGrafter"/>
</dbReference>
<dbReference type="GO" id="GO:0010498">
    <property type="term" value="P:proteasomal protein catabolic process"/>
    <property type="evidence" value="ECO:0007669"/>
    <property type="project" value="InterPro"/>
</dbReference>
<dbReference type="HOGENOM" id="CLU_040524_1_0_7"/>
<dbReference type="AlphaFoldDB" id="W4LXG5"/>
<dbReference type="PIRSF" id="PIRSF018077">
    <property type="entry name" value="UCP018077"/>
    <property type="match status" value="1"/>
</dbReference>
<dbReference type="GO" id="GO:0070490">
    <property type="term" value="P:protein pupylation"/>
    <property type="evidence" value="ECO:0007669"/>
    <property type="project" value="TreeGrafter"/>
</dbReference>
<dbReference type="Pfam" id="PF03136">
    <property type="entry name" value="Pup_ligase"/>
    <property type="match status" value="1"/>
</dbReference>
<feature type="active site" description="Proton acceptor" evidence="2">
    <location>
        <position position="90"/>
    </location>
</feature>
<dbReference type="Proteomes" id="UP000019141">
    <property type="component" value="Unassembled WGS sequence"/>
</dbReference>
<gene>
    <name evidence="3" type="ORF">ETSY1_02360</name>
</gene>
<dbReference type="InterPro" id="IPR004347">
    <property type="entry name" value="Pup_ligase/deamidase"/>
</dbReference>
<evidence type="ECO:0000256" key="2">
    <source>
        <dbReference type="PIRSR" id="PIRSR018077-1"/>
    </source>
</evidence>
<dbReference type="EMBL" id="AZHW01000108">
    <property type="protein sequence ID" value="ETX02769.1"/>
    <property type="molecule type" value="Genomic_DNA"/>
</dbReference>
<dbReference type="PANTHER" id="PTHR42307:SF2">
    <property type="entry name" value="PUP DEAMIDASE_DEPUPYLASE"/>
    <property type="match status" value="1"/>
</dbReference>
<dbReference type="InterPro" id="IPR022366">
    <property type="entry name" value="Pup_deamidase"/>
</dbReference>
<organism evidence="3 4">
    <name type="scientific">Entotheonella factor</name>
    <dbReference type="NCBI Taxonomy" id="1429438"/>
    <lineage>
        <taxon>Bacteria</taxon>
        <taxon>Pseudomonadati</taxon>
        <taxon>Nitrospinota/Tectimicrobiota group</taxon>
        <taxon>Candidatus Tectimicrobiota</taxon>
        <taxon>Candidatus Entotheonellia</taxon>
        <taxon>Candidatus Entotheonellales</taxon>
        <taxon>Candidatus Entotheonellaceae</taxon>
        <taxon>Candidatus Entotheonella</taxon>
    </lineage>
</organism>
<protein>
    <recommendedName>
        <fullName evidence="5">Pup deamidase/depupylase</fullName>
    </recommendedName>
</protein>
<dbReference type="GO" id="GO:0016811">
    <property type="term" value="F:hydrolase activity, acting on carbon-nitrogen (but not peptide) bonds, in linear amides"/>
    <property type="evidence" value="ECO:0007669"/>
    <property type="project" value="InterPro"/>
</dbReference>
<dbReference type="GO" id="GO:0019941">
    <property type="term" value="P:modification-dependent protein catabolic process"/>
    <property type="evidence" value="ECO:0007669"/>
    <property type="project" value="InterPro"/>
</dbReference>
<comment type="similarity">
    <text evidence="1">Belongs to the Pup ligase/Pup deamidase family. Pup deamidase subfamily.</text>
</comment>
<evidence type="ECO:0008006" key="5">
    <source>
        <dbReference type="Google" id="ProtNLM"/>
    </source>
</evidence>